<dbReference type="AlphaFoldDB" id="S4P358"/>
<evidence type="ECO:0000313" key="1">
    <source>
        <dbReference type="EMBL" id="JAA80835.1"/>
    </source>
</evidence>
<reference evidence="1" key="2">
    <citation type="submission" date="2013-05" db="EMBL/GenBank/DDBJ databases">
        <authorList>
            <person name="Carter J.-M."/>
            <person name="Baker S.C."/>
            <person name="Pink R."/>
            <person name="Carter D.R.F."/>
            <person name="Collins A."/>
            <person name="Tomlin J."/>
            <person name="Gibbs M."/>
            <person name="Breuker C.J."/>
        </authorList>
    </citation>
    <scope>NUCLEOTIDE SEQUENCE</scope>
    <source>
        <tissue evidence="1">Ovary</tissue>
    </source>
</reference>
<proteinExistence type="predicted"/>
<feature type="non-terminal residue" evidence="1">
    <location>
        <position position="1"/>
    </location>
</feature>
<sequence length="78" mass="8885">ARLPVTTRGRWWHSSGQLRRREDADGALRRVVPLEKSVMNAAFVVSVVICFYDSKTIGQLILDIIECKLSRAQFILQV</sequence>
<accession>S4P358</accession>
<protein>
    <submittedName>
        <fullName evidence="1">Uncharacterized protein</fullName>
    </submittedName>
</protein>
<organism evidence="1">
    <name type="scientific">Pararge aegeria</name>
    <name type="common">speckled wood butterfly</name>
    <dbReference type="NCBI Taxonomy" id="116150"/>
    <lineage>
        <taxon>Eukaryota</taxon>
        <taxon>Metazoa</taxon>
        <taxon>Ecdysozoa</taxon>
        <taxon>Arthropoda</taxon>
        <taxon>Hexapoda</taxon>
        <taxon>Insecta</taxon>
        <taxon>Pterygota</taxon>
        <taxon>Neoptera</taxon>
        <taxon>Endopterygota</taxon>
        <taxon>Lepidoptera</taxon>
        <taxon>Glossata</taxon>
        <taxon>Ditrysia</taxon>
        <taxon>Papilionoidea</taxon>
        <taxon>Nymphalidae</taxon>
        <taxon>Satyrinae</taxon>
        <taxon>Satyrini</taxon>
        <taxon>Parargina</taxon>
        <taxon>Pararge</taxon>
    </lineage>
</organism>
<dbReference type="EMBL" id="GAIX01011725">
    <property type="protein sequence ID" value="JAA80835.1"/>
    <property type="molecule type" value="Transcribed_RNA"/>
</dbReference>
<name>S4P358_9NEOP</name>
<reference evidence="1" key="1">
    <citation type="journal article" date="2013" name="BMC Genomics">
        <title>Unscrambling butterfly oogenesis.</title>
        <authorList>
            <person name="Carter J.M."/>
            <person name="Baker S.C."/>
            <person name="Pink R."/>
            <person name="Carter D.R."/>
            <person name="Collins A."/>
            <person name="Tomlin J."/>
            <person name="Gibbs M."/>
            <person name="Breuker C.J."/>
        </authorList>
    </citation>
    <scope>NUCLEOTIDE SEQUENCE</scope>
    <source>
        <tissue evidence="1">Ovary</tissue>
    </source>
</reference>